<dbReference type="EMBL" id="CM004398">
    <property type="protein sequence ID" value="OAY34814.1"/>
    <property type="molecule type" value="Genomic_DNA"/>
</dbReference>
<reference evidence="2 3" key="1">
    <citation type="submission" date="2016-02" db="EMBL/GenBank/DDBJ databases">
        <title>WGS assembly of Manihot esculenta.</title>
        <authorList>
            <person name="Bredeson J.V."/>
            <person name="Prochnik S.E."/>
            <person name="Lyons J.B."/>
            <person name="Schmutz J."/>
            <person name="Grimwood J."/>
            <person name="Vrebalov J."/>
            <person name="Bart R.S."/>
            <person name="Amuge T."/>
            <person name="Ferguson M.E."/>
            <person name="Green R."/>
            <person name="Putnam N."/>
            <person name="Stites J."/>
            <person name="Rounsley S."/>
            <person name="Rokhsar D.S."/>
        </authorList>
    </citation>
    <scope>NUCLEOTIDE SEQUENCE [LARGE SCALE GENOMIC DNA]</scope>
    <source>
        <strain evidence="3">cv. AM560-2</strain>
        <tissue evidence="2">Leaf</tissue>
    </source>
</reference>
<feature type="region of interest" description="Disordered" evidence="1">
    <location>
        <begin position="1"/>
        <end position="108"/>
    </location>
</feature>
<dbReference type="EMBL" id="CM004398">
    <property type="protein sequence ID" value="OAY34818.1"/>
    <property type="molecule type" value="Genomic_DNA"/>
</dbReference>
<dbReference type="EMBL" id="CM004398">
    <property type="protein sequence ID" value="OAY34817.1"/>
    <property type="molecule type" value="Genomic_DNA"/>
</dbReference>
<accession>A0A251JLM6</accession>
<dbReference type="Gramene" id="Manes.12G049400.12.v8.1">
    <property type="protein sequence ID" value="Manes.12G049400.12.v8.1.CDS"/>
    <property type="gene ID" value="Manes.12G049400.v8.1"/>
</dbReference>
<feature type="region of interest" description="Disordered" evidence="1">
    <location>
        <begin position="409"/>
        <end position="428"/>
    </location>
</feature>
<protein>
    <submittedName>
        <fullName evidence="2">Uncharacterized protein</fullName>
    </submittedName>
</protein>
<feature type="compositionally biased region" description="Basic and acidic residues" evidence="1">
    <location>
        <begin position="327"/>
        <end position="338"/>
    </location>
</feature>
<dbReference type="Gramene" id="Manes.12G049400.13.v8.1">
    <property type="protein sequence ID" value="Manes.12G049400.13.v8.1.CDS"/>
    <property type="gene ID" value="Manes.12G049400.v8.1"/>
</dbReference>
<proteinExistence type="predicted"/>
<dbReference type="PANTHER" id="PTHR34660">
    <property type="entry name" value="MYB-LIKE PROTEIN X"/>
    <property type="match status" value="1"/>
</dbReference>
<feature type="compositionally biased region" description="Basic and acidic residues" evidence="1">
    <location>
        <begin position="12"/>
        <end position="30"/>
    </location>
</feature>
<feature type="compositionally biased region" description="Pro residues" evidence="1">
    <location>
        <begin position="1"/>
        <end position="11"/>
    </location>
</feature>
<dbReference type="Gramene" id="Manes.12G049400.14.v8.1">
    <property type="protein sequence ID" value="Manes.12G049400.14.v8.1.CDS"/>
    <property type="gene ID" value="Manes.12G049400.v8.1"/>
</dbReference>
<feature type="compositionally biased region" description="Basic and acidic residues" evidence="1">
    <location>
        <begin position="39"/>
        <end position="91"/>
    </location>
</feature>
<feature type="compositionally biased region" description="Basic and acidic residues" evidence="1">
    <location>
        <begin position="211"/>
        <end position="303"/>
    </location>
</feature>
<keyword evidence="3" id="KW-1185">Reference proteome</keyword>
<evidence type="ECO:0000256" key="1">
    <source>
        <dbReference type="SAM" id="MobiDB-lite"/>
    </source>
</evidence>
<evidence type="ECO:0000313" key="2">
    <source>
        <dbReference type="EMBL" id="OAY34818.1"/>
    </source>
</evidence>
<dbReference type="Gramene" id="Manes.12G049400.5.v8.1">
    <property type="protein sequence ID" value="Manes.12G049400.5.v8.1.CDS"/>
    <property type="gene ID" value="Manes.12G049400.v8.1"/>
</dbReference>
<feature type="compositionally biased region" description="Basic and acidic residues" evidence="1">
    <location>
        <begin position="171"/>
        <end position="185"/>
    </location>
</feature>
<sequence>MSRCFPFPPPGYEKKARIDDTDLLKKEKNKEKKHKKDRKEKEKREGKEKRDKDRSKEKNREKKDRKDKHKDKDRDKEKNHAADEKKVDGQHGFHNGQKFGSDAMQNHEIEDSLYMQELARRIKDEDRASGSQMFQKVVAADQRRDEVQGVALERRGEVQGMAVERNVGYQSEEKEKVKNKNEDNRTINGQRNHFDARGLGKAFHQNFSSMDQERVEGIVKLGEKKDAEKQMEGKEKSKNKEINVKSDKHKGKDREKNRKSKDKDRDKEEKKEEKAKEMTESIKEKPKLKENVSKLKEGGKDSLDLQNVKSSGTFRLSNASPAAEVNLGKRKELEKNGYLHDNGTRPNKIPRQMSSSFPAVENLNAFEKCQTGILSSEKRGLANNHKVDAKEQKLNGLVIVQQPNIRSRKPSSVGITANENGEISSKPHPDVKYLSQILSIPEMEELPDANDQEWLFSSNNLQPKKPSSSSSGVDGTRQVWAQALWIESADISALPYVIPY</sequence>
<dbReference type="PANTHER" id="PTHR34660:SF21">
    <property type="entry name" value="MYB-LIKE PROTEIN X ISOFORM X2"/>
    <property type="match status" value="1"/>
</dbReference>
<feature type="region of interest" description="Disordered" evidence="1">
    <location>
        <begin position="163"/>
        <end position="306"/>
    </location>
</feature>
<dbReference type="Gramene" id="Manes.12G049400.11.v8.1">
    <property type="protein sequence ID" value="Manes.12G049400.11.v8.1.CDS"/>
    <property type="gene ID" value="Manes.12G049400.v8.1"/>
</dbReference>
<gene>
    <name evidence="2" type="ORF">MANES_12G049400</name>
</gene>
<organism evidence="2 3">
    <name type="scientific">Manihot esculenta</name>
    <name type="common">Cassava</name>
    <name type="synonym">Jatropha manihot</name>
    <dbReference type="NCBI Taxonomy" id="3983"/>
    <lineage>
        <taxon>Eukaryota</taxon>
        <taxon>Viridiplantae</taxon>
        <taxon>Streptophyta</taxon>
        <taxon>Embryophyta</taxon>
        <taxon>Tracheophyta</taxon>
        <taxon>Spermatophyta</taxon>
        <taxon>Magnoliopsida</taxon>
        <taxon>eudicotyledons</taxon>
        <taxon>Gunneridae</taxon>
        <taxon>Pentapetalae</taxon>
        <taxon>rosids</taxon>
        <taxon>fabids</taxon>
        <taxon>Malpighiales</taxon>
        <taxon>Euphorbiaceae</taxon>
        <taxon>Crotonoideae</taxon>
        <taxon>Manihoteae</taxon>
        <taxon>Manihot</taxon>
    </lineage>
</organism>
<evidence type="ECO:0000313" key="3">
    <source>
        <dbReference type="Proteomes" id="UP000091857"/>
    </source>
</evidence>
<feature type="compositionally biased region" description="Polar residues" evidence="1">
    <location>
        <begin position="413"/>
        <end position="423"/>
    </location>
</feature>
<dbReference type="STRING" id="3983.A0A251JLM6"/>
<dbReference type="OrthoDB" id="1913135at2759"/>
<dbReference type="Proteomes" id="UP000091857">
    <property type="component" value="Chromosome 12"/>
</dbReference>
<dbReference type="AlphaFoldDB" id="A0A251JLM6"/>
<feature type="region of interest" description="Disordered" evidence="1">
    <location>
        <begin position="320"/>
        <end position="350"/>
    </location>
</feature>
<name>A0A251JLM6_MANES</name>